<dbReference type="CDD" id="cd04369">
    <property type="entry name" value="Bromodomain"/>
    <property type="match status" value="1"/>
</dbReference>
<dbReference type="Proteomes" id="UP000478052">
    <property type="component" value="Unassembled WGS sequence"/>
</dbReference>
<dbReference type="PANTHER" id="PTHR46386:SF1">
    <property type="entry name" value="NUCLEAR BODY PROTEIN SP140-LIKE PROTEIN"/>
    <property type="match status" value="1"/>
</dbReference>
<organism evidence="7 8">
    <name type="scientific">Aphis craccivora</name>
    <name type="common">Cowpea aphid</name>
    <dbReference type="NCBI Taxonomy" id="307492"/>
    <lineage>
        <taxon>Eukaryota</taxon>
        <taxon>Metazoa</taxon>
        <taxon>Ecdysozoa</taxon>
        <taxon>Arthropoda</taxon>
        <taxon>Hexapoda</taxon>
        <taxon>Insecta</taxon>
        <taxon>Pterygota</taxon>
        <taxon>Neoptera</taxon>
        <taxon>Paraneoptera</taxon>
        <taxon>Hemiptera</taxon>
        <taxon>Sternorrhyncha</taxon>
        <taxon>Aphidomorpha</taxon>
        <taxon>Aphidoidea</taxon>
        <taxon>Aphididae</taxon>
        <taxon>Aphidini</taxon>
        <taxon>Aphis</taxon>
        <taxon>Aphis</taxon>
    </lineage>
</organism>
<evidence type="ECO:0000259" key="6">
    <source>
        <dbReference type="PROSITE" id="PS50016"/>
    </source>
</evidence>
<reference evidence="7 8" key="1">
    <citation type="submission" date="2019-08" db="EMBL/GenBank/DDBJ databases">
        <title>Whole genome of Aphis craccivora.</title>
        <authorList>
            <person name="Voronova N.V."/>
            <person name="Shulinski R.S."/>
            <person name="Bandarenka Y.V."/>
            <person name="Zhorov D.G."/>
            <person name="Warner D."/>
        </authorList>
    </citation>
    <scope>NUCLEOTIDE SEQUENCE [LARGE SCALE GENOMIC DNA]</scope>
    <source>
        <strain evidence="7">180601</strain>
        <tissue evidence="7">Whole Body</tissue>
    </source>
</reference>
<dbReference type="Pfam" id="PF00439">
    <property type="entry name" value="Bromodomain"/>
    <property type="match status" value="1"/>
</dbReference>
<evidence type="ECO:0000256" key="1">
    <source>
        <dbReference type="ARBA" id="ARBA00022723"/>
    </source>
</evidence>
<name>A0A6G0Z2P4_APHCR</name>
<dbReference type="SUPFAM" id="SSF57903">
    <property type="entry name" value="FYVE/PHD zinc finger"/>
    <property type="match status" value="1"/>
</dbReference>
<dbReference type="SUPFAM" id="SSF47370">
    <property type="entry name" value="Bromodomain"/>
    <property type="match status" value="1"/>
</dbReference>
<dbReference type="PANTHER" id="PTHR46386">
    <property type="entry name" value="NUCLEAR BODY PROTEIN SP140"/>
    <property type="match status" value="1"/>
</dbReference>
<comment type="caution">
    <text evidence="7">The sequence shown here is derived from an EMBL/GenBank/DDBJ whole genome shotgun (WGS) entry which is preliminary data.</text>
</comment>
<dbReference type="Gene3D" id="1.20.920.10">
    <property type="entry name" value="Bromodomain-like"/>
    <property type="match status" value="1"/>
</dbReference>
<dbReference type="GO" id="GO:0005634">
    <property type="term" value="C:nucleus"/>
    <property type="evidence" value="ECO:0007669"/>
    <property type="project" value="TreeGrafter"/>
</dbReference>
<accession>A0A6G0Z2P4</accession>
<feature type="domain" description="PHD-type" evidence="6">
    <location>
        <begin position="53"/>
        <end position="103"/>
    </location>
</feature>
<evidence type="ECO:0000256" key="2">
    <source>
        <dbReference type="ARBA" id="ARBA00022771"/>
    </source>
</evidence>
<evidence type="ECO:0000313" key="7">
    <source>
        <dbReference type="EMBL" id="KAF0764927.1"/>
    </source>
</evidence>
<dbReference type="InterPro" id="IPR019787">
    <property type="entry name" value="Znf_PHD-finger"/>
</dbReference>
<dbReference type="InterPro" id="IPR043563">
    <property type="entry name" value="Sp110/Sp140/Sp140L-like"/>
</dbReference>
<dbReference type="GO" id="GO:0008270">
    <property type="term" value="F:zinc ion binding"/>
    <property type="evidence" value="ECO:0007669"/>
    <property type="project" value="UniProtKB-KW"/>
</dbReference>
<evidence type="ECO:0000256" key="4">
    <source>
        <dbReference type="ARBA" id="ARBA00023117"/>
    </source>
</evidence>
<sequence>MDRDEKWTLTSDLDRCSIYKAFKYKKRKLSTSSNDSSSDAFISDTEYTFDSPNAVCSCCYEWGENLYKCSRCHRKYHEDCHIPIIIPSNEEEKEWQCTLCKDITDISKDLVKYDFDDISDKTVRRKIIERILMELLCRFKDIDHFRDSSPRTIYMNNSKNNTKPTDINTIISSLRKNEYSSLNTIVEDIKHVFVNTMSCYDVNDPYHKSANKLLEFFNRMYDKWIMPTFE</sequence>
<dbReference type="GO" id="GO:0000981">
    <property type="term" value="F:DNA-binding transcription factor activity, RNA polymerase II-specific"/>
    <property type="evidence" value="ECO:0007669"/>
    <property type="project" value="TreeGrafter"/>
</dbReference>
<dbReference type="InterPro" id="IPR036427">
    <property type="entry name" value="Bromodomain-like_sf"/>
</dbReference>
<dbReference type="InterPro" id="IPR011011">
    <property type="entry name" value="Znf_FYVE_PHD"/>
</dbReference>
<keyword evidence="4" id="KW-0103">Bromodomain</keyword>
<keyword evidence="2 5" id="KW-0863">Zinc-finger</keyword>
<proteinExistence type="predicted"/>
<keyword evidence="1" id="KW-0479">Metal-binding</keyword>
<dbReference type="PROSITE" id="PS50016">
    <property type="entry name" value="ZF_PHD_2"/>
    <property type="match status" value="1"/>
</dbReference>
<evidence type="ECO:0000256" key="3">
    <source>
        <dbReference type="ARBA" id="ARBA00022833"/>
    </source>
</evidence>
<evidence type="ECO:0000313" key="8">
    <source>
        <dbReference type="Proteomes" id="UP000478052"/>
    </source>
</evidence>
<dbReference type="AlphaFoldDB" id="A0A6G0Z2P4"/>
<protein>
    <submittedName>
        <fullName evidence="7">Transcription intermediary factor 1-alpha-like</fullName>
    </submittedName>
</protein>
<dbReference type="Gene3D" id="3.30.40.10">
    <property type="entry name" value="Zinc/RING finger domain, C3HC4 (zinc finger)"/>
    <property type="match status" value="1"/>
</dbReference>
<keyword evidence="3" id="KW-0862">Zinc</keyword>
<gene>
    <name evidence="7" type="ORF">FWK35_00004991</name>
</gene>
<dbReference type="EMBL" id="VUJU01001518">
    <property type="protein sequence ID" value="KAF0764927.1"/>
    <property type="molecule type" value="Genomic_DNA"/>
</dbReference>
<dbReference type="InterPro" id="IPR013083">
    <property type="entry name" value="Znf_RING/FYVE/PHD"/>
</dbReference>
<dbReference type="OrthoDB" id="1870062at2759"/>
<evidence type="ECO:0000256" key="5">
    <source>
        <dbReference type="PROSITE-ProRule" id="PRU00146"/>
    </source>
</evidence>
<dbReference type="InterPro" id="IPR001487">
    <property type="entry name" value="Bromodomain"/>
</dbReference>
<keyword evidence="8" id="KW-1185">Reference proteome</keyword>